<feature type="domain" description="Alginate lyase" evidence="4">
    <location>
        <begin position="76"/>
        <end position="292"/>
    </location>
</feature>
<dbReference type="InterPro" id="IPR008397">
    <property type="entry name" value="Alginate_lyase_dom"/>
</dbReference>
<dbReference type="AlphaFoldDB" id="A0AAW6U0H0"/>
<protein>
    <submittedName>
        <fullName evidence="5">Alginate lyase family protein</fullName>
    </submittedName>
</protein>
<dbReference type="Proteomes" id="UP001431776">
    <property type="component" value="Unassembled WGS sequence"/>
</dbReference>
<dbReference type="InterPro" id="IPR008929">
    <property type="entry name" value="Chondroitin_lyas"/>
</dbReference>
<sequence>MMPNERSCCRAIGVLVLLAFGPASAGRAGFVHPGMLHSGAELAYVRARVKAGQEPWKSAWDQMQKSRYASLSHKPRPERDVVRDLGGRWRGARELGDDALAAYAHAIQWTIAQDPAHAAKAVEILNAWSSALESITGHDAKLLAGITGYKLCNAAEILRSTYPDWKAADQERFQRMLLDVYYPLIQNFFPQANGNWDASMIVTMMCIGVFCDDAAIFDRAVDYYLDGEGNGAIRCYVNDFGACQESGRDQQHTQLGLGYLADACEVAWKQGKDLYGAYDNRLALGFEYTAQYNLGFDVRYEPYTSIDGKYRNPGISAKGRGRFRPIYEKVYHHYHDRVGLEMKYTKTVIDRNRPEGEHWDHVSWGTLLYAGLPVTTD</sequence>
<evidence type="ECO:0000259" key="4">
    <source>
        <dbReference type="Pfam" id="PF05426"/>
    </source>
</evidence>
<evidence type="ECO:0000256" key="2">
    <source>
        <dbReference type="ARBA" id="ARBA00023239"/>
    </source>
</evidence>
<feature type="signal peptide" evidence="3">
    <location>
        <begin position="1"/>
        <end position="25"/>
    </location>
</feature>
<dbReference type="Gene3D" id="1.50.10.100">
    <property type="entry name" value="Chondroitin AC/alginate lyase"/>
    <property type="match status" value="1"/>
</dbReference>
<dbReference type="Pfam" id="PF05426">
    <property type="entry name" value="Alginate_lyase"/>
    <property type="match status" value="1"/>
</dbReference>
<evidence type="ECO:0000313" key="5">
    <source>
        <dbReference type="EMBL" id="MDI6450400.1"/>
    </source>
</evidence>
<proteinExistence type="predicted"/>
<dbReference type="EMBL" id="JASCXX010000019">
    <property type="protein sequence ID" value="MDI6450400.1"/>
    <property type="molecule type" value="Genomic_DNA"/>
</dbReference>
<name>A0AAW6U0H0_9BACT</name>
<reference evidence="5" key="1">
    <citation type="submission" date="2023-05" db="EMBL/GenBank/DDBJ databases">
        <title>Anaerotaeda fermentans gen. nov., sp. nov., a novel anaerobic planctomycete of the new family within the order Sedimentisphaerales isolated from Taman Peninsula, Russia.</title>
        <authorList>
            <person name="Khomyakova M.A."/>
            <person name="Merkel A.Y."/>
            <person name="Slobodkin A.I."/>
        </authorList>
    </citation>
    <scope>NUCLEOTIDE SEQUENCE</scope>
    <source>
        <strain evidence="5">M17dextr</strain>
    </source>
</reference>
<accession>A0AAW6U0H0</accession>
<organism evidence="5 6">
    <name type="scientific">Anaerobaca lacustris</name>
    <dbReference type="NCBI Taxonomy" id="3044600"/>
    <lineage>
        <taxon>Bacteria</taxon>
        <taxon>Pseudomonadati</taxon>
        <taxon>Planctomycetota</taxon>
        <taxon>Phycisphaerae</taxon>
        <taxon>Sedimentisphaerales</taxon>
        <taxon>Anaerobacaceae</taxon>
        <taxon>Anaerobaca</taxon>
    </lineage>
</organism>
<dbReference type="GO" id="GO:0016829">
    <property type="term" value="F:lyase activity"/>
    <property type="evidence" value="ECO:0007669"/>
    <property type="project" value="UniProtKB-KW"/>
</dbReference>
<dbReference type="SUPFAM" id="SSF48230">
    <property type="entry name" value="Chondroitin AC/alginate lyase"/>
    <property type="match status" value="1"/>
</dbReference>
<keyword evidence="2 5" id="KW-0456">Lyase</keyword>
<evidence type="ECO:0000256" key="3">
    <source>
        <dbReference type="SAM" id="SignalP"/>
    </source>
</evidence>
<dbReference type="GO" id="GO:0042597">
    <property type="term" value="C:periplasmic space"/>
    <property type="evidence" value="ECO:0007669"/>
    <property type="project" value="InterPro"/>
</dbReference>
<feature type="chain" id="PRO_5043812427" evidence="3">
    <location>
        <begin position="26"/>
        <end position="377"/>
    </location>
</feature>
<evidence type="ECO:0000256" key="1">
    <source>
        <dbReference type="ARBA" id="ARBA00022729"/>
    </source>
</evidence>
<dbReference type="RefSeq" id="WP_349245809.1">
    <property type="nucleotide sequence ID" value="NZ_JASCXX010000019.1"/>
</dbReference>
<keyword evidence="1 3" id="KW-0732">Signal</keyword>
<comment type="caution">
    <text evidence="5">The sequence shown here is derived from an EMBL/GenBank/DDBJ whole genome shotgun (WGS) entry which is preliminary data.</text>
</comment>
<keyword evidence="6" id="KW-1185">Reference proteome</keyword>
<gene>
    <name evidence="5" type="ORF">QJ522_15165</name>
</gene>
<evidence type="ECO:0000313" key="6">
    <source>
        <dbReference type="Proteomes" id="UP001431776"/>
    </source>
</evidence>